<feature type="region of interest" description="Disordered" evidence="2">
    <location>
        <begin position="37"/>
        <end position="63"/>
    </location>
</feature>
<dbReference type="SMART" id="SM00028">
    <property type="entry name" value="TPR"/>
    <property type="match status" value="4"/>
</dbReference>
<accession>A0ABP8MAU6</accession>
<evidence type="ECO:0000256" key="2">
    <source>
        <dbReference type="SAM" id="MobiDB-lite"/>
    </source>
</evidence>
<evidence type="ECO:0000313" key="4">
    <source>
        <dbReference type="Proteomes" id="UP001501508"/>
    </source>
</evidence>
<proteinExistence type="predicted"/>
<keyword evidence="1" id="KW-0802">TPR repeat</keyword>
<dbReference type="SUPFAM" id="SSF48452">
    <property type="entry name" value="TPR-like"/>
    <property type="match status" value="1"/>
</dbReference>
<dbReference type="RefSeq" id="WP_345032970.1">
    <property type="nucleotide sequence ID" value="NZ_BAABEY010000036.1"/>
</dbReference>
<dbReference type="PROSITE" id="PS50005">
    <property type="entry name" value="TPR"/>
    <property type="match status" value="1"/>
</dbReference>
<sequence length="274" mass="30095">MNKTTLLVVILSVGLVGLLYSLPKGVVSSQSKEVSAGKIEESTDSSSKSSEAEAMSQHGAQSLQPEQLKVVEDLKKGSEADANKLAAVSDAFFKFQKFDSAAVYAEKAAVVDASAANYLRAGDRYYEAYTFAVAGEKAAKLGEKTRFFYQKALELNPNYTLAKANMAMTYVNTENPMQGITMLREILDQDPTNEVALFNMGILSIRSNQYGRAVQRFSQIIANNPDNVKAKFYLAVSLLETGKPDEAQKLLKEVKNKEKDPIIQKAIAELEERL</sequence>
<protein>
    <recommendedName>
        <fullName evidence="5">Tetratricopeptide repeat protein</fullName>
    </recommendedName>
</protein>
<dbReference type="InterPro" id="IPR011990">
    <property type="entry name" value="TPR-like_helical_dom_sf"/>
</dbReference>
<dbReference type="Gene3D" id="1.25.40.10">
    <property type="entry name" value="Tetratricopeptide repeat domain"/>
    <property type="match status" value="1"/>
</dbReference>
<organism evidence="3 4">
    <name type="scientific">Ravibacter arvi</name>
    <dbReference type="NCBI Taxonomy" id="2051041"/>
    <lineage>
        <taxon>Bacteria</taxon>
        <taxon>Pseudomonadati</taxon>
        <taxon>Bacteroidota</taxon>
        <taxon>Cytophagia</taxon>
        <taxon>Cytophagales</taxon>
        <taxon>Spirosomataceae</taxon>
        <taxon>Ravibacter</taxon>
    </lineage>
</organism>
<dbReference type="InterPro" id="IPR019734">
    <property type="entry name" value="TPR_rpt"/>
</dbReference>
<dbReference type="PANTHER" id="PTHR12558:SF13">
    <property type="entry name" value="CELL DIVISION CYCLE PROTEIN 27 HOMOLOG"/>
    <property type="match status" value="1"/>
</dbReference>
<evidence type="ECO:0000313" key="3">
    <source>
        <dbReference type="EMBL" id="GAA4447533.1"/>
    </source>
</evidence>
<dbReference type="Proteomes" id="UP001501508">
    <property type="component" value="Unassembled WGS sequence"/>
</dbReference>
<feature type="compositionally biased region" description="Low complexity" evidence="2">
    <location>
        <begin position="44"/>
        <end position="56"/>
    </location>
</feature>
<dbReference type="EMBL" id="BAABEY010000036">
    <property type="protein sequence ID" value="GAA4447533.1"/>
    <property type="molecule type" value="Genomic_DNA"/>
</dbReference>
<gene>
    <name evidence="3" type="ORF">GCM10023091_42600</name>
</gene>
<feature type="repeat" description="TPR" evidence="1">
    <location>
        <begin position="194"/>
        <end position="227"/>
    </location>
</feature>
<reference evidence="4" key="1">
    <citation type="journal article" date="2019" name="Int. J. Syst. Evol. Microbiol.">
        <title>The Global Catalogue of Microorganisms (GCM) 10K type strain sequencing project: providing services to taxonomists for standard genome sequencing and annotation.</title>
        <authorList>
            <consortium name="The Broad Institute Genomics Platform"/>
            <consortium name="The Broad Institute Genome Sequencing Center for Infectious Disease"/>
            <person name="Wu L."/>
            <person name="Ma J."/>
        </authorList>
    </citation>
    <scope>NUCLEOTIDE SEQUENCE [LARGE SCALE GENOMIC DNA]</scope>
    <source>
        <strain evidence="4">JCM 31920</strain>
    </source>
</reference>
<comment type="caution">
    <text evidence="3">The sequence shown here is derived from an EMBL/GenBank/DDBJ whole genome shotgun (WGS) entry which is preliminary data.</text>
</comment>
<keyword evidence="4" id="KW-1185">Reference proteome</keyword>
<dbReference type="Pfam" id="PF14559">
    <property type="entry name" value="TPR_19"/>
    <property type="match status" value="1"/>
</dbReference>
<evidence type="ECO:0000256" key="1">
    <source>
        <dbReference type="PROSITE-ProRule" id="PRU00339"/>
    </source>
</evidence>
<name>A0ABP8MAU6_9BACT</name>
<dbReference type="PANTHER" id="PTHR12558">
    <property type="entry name" value="CELL DIVISION CYCLE 16,23,27"/>
    <property type="match status" value="1"/>
</dbReference>
<evidence type="ECO:0008006" key="5">
    <source>
        <dbReference type="Google" id="ProtNLM"/>
    </source>
</evidence>